<accession>A0A0S7WIY1</accession>
<gene>
    <name evidence="2" type="ORF">AMJ40_03795</name>
</gene>
<dbReference type="Proteomes" id="UP000051124">
    <property type="component" value="Unassembled WGS sequence"/>
</dbReference>
<dbReference type="PANTHER" id="PTHR37694:SF1">
    <property type="entry name" value="SLR8022 PROTEIN"/>
    <property type="match status" value="1"/>
</dbReference>
<sequence length="113" mass="13080">MKVMNFLEVPQEPAKLEGAYNVRVRWLISEKDGAKNFFMRRFEIDGWTPYHTHPYEHEVLILSGEGVLIGDGIEHRLTEGVFCWIPPNEPHQFKNTGRGSLCILCLIPSQNER</sequence>
<dbReference type="CDD" id="cd02222">
    <property type="entry name" value="cupin_TM1459-like"/>
    <property type="match status" value="1"/>
</dbReference>
<evidence type="ECO:0000313" key="3">
    <source>
        <dbReference type="Proteomes" id="UP000051124"/>
    </source>
</evidence>
<dbReference type="SUPFAM" id="SSF51182">
    <property type="entry name" value="RmlC-like cupins"/>
    <property type="match status" value="1"/>
</dbReference>
<dbReference type="Pfam" id="PF07883">
    <property type="entry name" value="Cupin_2"/>
    <property type="match status" value="1"/>
</dbReference>
<proteinExistence type="predicted"/>
<evidence type="ECO:0000313" key="2">
    <source>
        <dbReference type="EMBL" id="KPJ50110.1"/>
    </source>
</evidence>
<dbReference type="InterPro" id="IPR011051">
    <property type="entry name" value="RmlC_Cupin_sf"/>
</dbReference>
<dbReference type="AlphaFoldDB" id="A0A0S7WIY1"/>
<protein>
    <recommendedName>
        <fullName evidence="1">Cupin type-2 domain-containing protein</fullName>
    </recommendedName>
</protein>
<name>A0A0S7WIY1_UNCT6</name>
<dbReference type="PANTHER" id="PTHR37694">
    <property type="entry name" value="SLR8022 PROTEIN"/>
    <property type="match status" value="1"/>
</dbReference>
<organism evidence="2 3">
    <name type="scientific">candidate division TA06 bacterium DG_26</name>
    <dbReference type="NCBI Taxonomy" id="1703771"/>
    <lineage>
        <taxon>Bacteria</taxon>
        <taxon>Bacteria division TA06</taxon>
    </lineage>
</organism>
<dbReference type="InterPro" id="IPR014710">
    <property type="entry name" value="RmlC-like_jellyroll"/>
</dbReference>
<dbReference type="InterPro" id="IPR013096">
    <property type="entry name" value="Cupin_2"/>
</dbReference>
<evidence type="ECO:0000259" key="1">
    <source>
        <dbReference type="Pfam" id="PF07883"/>
    </source>
</evidence>
<dbReference type="Gene3D" id="2.60.120.10">
    <property type="entry name" value="Jelly Rolls"/>
    <property type="match status" value="1"/>
</dbReference>
<dbReference type="EMBL" id="LIZT01000031">
    <property type="protein sequence ID" value="KPJ50110.1"/>
    <property type="molecule type" value="Genomic_DNA"/>
</dbReference>
<feature type="domain" description="Cupin type-2" evidence="1">
    <location>
        <begin position="45"/>
        <end position="106"/>
    </location>
</feature>
<reference evidence="2 3" key="1">
    <citation type="journal article" date="2015" name="Microbiome">
        <title>Genomic resolution of linkages in carbon, nitrogen, and sulfur cycling among widespread estuary sediment bacteria.</title>
        <authorList>
            <person name="Baker B.J."/>
            <person name="Lazar C.S."/>
            <person name="Teske A.P."/>
            <person name="Dick G.J."/>
        </authorList>
    </citation>
    <scope>NUCLEOTIDE SEQUENCE [LARGE SCALE GENOMIC DNA]</scope>
    <source>
        <strain evidence="2">DG_26</strain>
    </source>
</reference>
<comment type="caution">
    <text evidence="2">The sequence shown here is derived from an EMBL/GenBank/DDBJ whole genome shotgun (WGS) entry which is preliminary data.</text>
</comment>